<feature type="compositionally biased region" description="Polar residues" evidence="2">
    <location>
        <begin position="45"/>
        <end position="54"/>
    </location>
</feature>
<dbReference type="HOGENOM" id="CLU_577770_0_0_1"/>
<dbReference type="eggNOG" id="ENOG502TFME">
    <property type="taxonomic scope" value="Eukaryota"/>
</dbReference>
<dbReference type="OMA" id="NDLCGTP"/>
<dbReference type="AGR" id="WB:WBGene00019167"/>
<accession>Q9N5N7</accession>
<dbReference type="SMR" id="Q9N5N7"/>
<dbReference type="InParanoid" id="Q9N5N7"/>
<evidence type="ECO:0000313" key="3">
    <source>
        <dbReference type="EMBL" id="CCD72247.1"/>
    </source>
</evidence>
<reference evidence="3 4" key="1">
    <citation type="journal article" date="1998" name="Science">
        <title>Genome sequence of the nematode C. elegans: a platform for investigating biology.</title>
        <authorList>
            <consortium name="The C. elegans sequencing consortium"/>
            <person name="Sulson J.E."/>
            <person name="Waterston R."/>
        </authorList>
    </citation>
    <scope>NUCLEOTIDE SEQUENCE [LARGE SCALE GENOMIC DNA]</scope>
    <source>
        <strain evidence="3 4">Bristol N2</strain>
    </source>
</reference>
<dbReference type="PhylomeDB" id="Q9N5N7"/>
<feature type="coiled-coil region" evidence="1">
    <location>
        <begin position="302"/>
        <end position="364"/>
    </location>
</feature>
<dbReference type="RefSeq" id="NP_741103.1">
    <property type="nucleotide sequence ID" value="NM_171090.7"/>
</dbReference>
<dbReference type="Bgee" id="WBGene00019167">
    <property type="expression patterns" value="Expressed in pharyngeal muscle cell (C elegans) and 4 other cell types or tissues"/>
</dbReference>
<dbReference type="EMBL" id="BX284603">
    <property type="protein sequence ID" value="CCD72247.1"/>
    <property type="molecule type" value="Genomic_DNA"/>
</dbReference>
<gene>
    <name evidence="3 5" type="primary">ccep-135</name>
    <name evidence="3" type="ORF">CELE_H06I04.1</name>
    <name evidence="5" type="ORF">H06I04.1</name>
</gene>
<feature type="compositionally biased region" description="Basic and acidic residues" evidence="2">
    <location>
        <begin position="1"/>
        <end position="10"/>
    </location>
</feature>
<evidence type="ECO:0000256" key="2">
    <source>
        <dbReference type="SAM" id="MobiDB-lite"/>
    </source>
</evidence>
<dbReference type="OrthoDB" id="5850475at2759"/>
<dbReference type="AlphaFoldDB" id="Q9N5N7"/>
<dbReference type="ExpressionAtlas" id="Q9N5N7">
    <property type="expression patterns" value="baseline and differential"/>
</dbReference>
<dbReference type="Proteomes" id="UP000001940">
    <property type="component" value="Chromosome III"/>
</dbReference>
<evidence type="ECO:0000313" key="5">
    <source>
        <dbReference type="WormBase" id="H06I04.1a"/>
    </source>
</evidence>
<feature type="coiled-coil region" evidence="1">
    <location>
        <begin position="393"/>
        <end position="427"/>
    </location>
</feature>
<feature type="region of interest" description="Disordered" evidence="2">
    <location>
        <begin position="79"/>
        <end position="114"/>
    </location>
</feature>
<dbReference type="CTD" id="175416"/>
<dbReference type="GeneID" id="175416"/>
<organism evidence="3 4">
    <name type="scientific">Caenorhabditis elegans</name>
    <dbReference type="NCBI Taxonomy" id="6239"/>
    <lineage>
        <taxon>Eukaryota</taxon>
        <taxon>Metazoa</taxon>
        <taxon>Ecdysozoa</taxon>
        <taxon>Nematoda</taxon>
        <taxon>Chromadorea</taxon>
        <taxon>Rhabditida</taxon>
        <taxon>Rhabditina</taxon>
        <taxon>Rhabditomorpha</taxon>
        <taxon>Rhabditoidea</taxon>
        <taxon>Rhabditidae</taxon>
        <taxon>Peloderinae</taxon>
        <taxon>Caenorhabditis</taxon>
    </lineage>
</organism>
<feature type="region of interest" description="Disordered" evidence="2">
    <location>
        <begin position="1"/>
        <end position="54"/>
    </location>
</feature>
<dbReference type="FunCoup" id="Q9N5N7">
    <property type="interactions" value="30"/>
</dbReference>
<dbReference type="STRING" id="6239.H06I04.1a.1"/>
<dbReference type="UCSC" id="H06I04.1a.1">
    <property type="organism name" value="c. elegans"/>
</dbReference>
<name>Q9N5N7_CAEEL</name>
<keyword evidence="1" id="KW-0175">Coiled coil</keyword>
<sequence>MSKETGKMAEEPPGSSSSAKPVTSSKKPPPNDVTTTTNTTKTTNSNQQEDMYLNGNNPYYGGFYANNRYLFPSTSSQATCIGTSSEDSPPPPPPSANGSIHRKHHQNANHHQNSRHAISDTVAVAGDDLSNVPAAVVIQLEKANRTIASQTLEIERLKSYQNQNLETHLLKKQIHDLEKEVRSGRSRFLEQQELLAEMSREMDILLREKLEMQRNSQELEKKYKKAKFASRELAKILENDLCGTPTTSNLKNFESDDEFFEEKSLFEKSRALSRQQIPNDLLEKTRKIDFSEAKNAKNQDLIDKLIDENENLQISLNREQKMTSSLQDDLEKSRRMVIDRDEHIEELKMKLGKAETKASQCESDLTQTSSDLAMERLRCEVLTGELHEIDGIFRNTQSTIQAYADDNDRLEDQCRQAQRTILTLNSKLEAQGIDLVTTKRTLRALRETNEARSGPF</sequence>
<dbReference type="PaxDb" id="6239-H06I04.1a"/>
<feature type="compositionally biased region" description="Low complexity" evidence="2">
    <location>
        <begin position="13"/>
        <end position="44"/>
    </location>
</feature>
<dbReference type="IntAct" id="Q9N5N7">
    <property type="interactions" value="20"/>
</dbReference>
<evidence type="ECO:0000313" key="4">
    <source>
        <dbReference type="Proteomes" id="UP000001940"/>
    </source>
</evidence>
<evidence type="ECO:0000256" key="1">
    <source>
        <dbReference type="SAM" id="Coils"/>
    </source>
</evidence>
<protein>
    <submittedName>
        <fullName evidence="3">CEntrosomal Protein</fullName>
    </submittedName>
</protein>
<feature type="compositionally biased region" description="Basic residues" evidence="2">
    <location>
        <begin position="100"/>
        <end position="114"/>
    </location>
</feature>
<keyword evidence="4" id="KW-1185">Reference proteome</keyword>
<dbReference type="WormBase" id="H06I04.1a">
    <property type="protein sequence ID" value="CE29971"/>
    <property type="gene ID" value="WBGene00019167"/>
    <property type="gene designation" value="ccep-135"/>
</dbReference>
<feature type="coiled-coil region" evidence="1">
    <location>
        <begin position="140"/>
        <end position="229"/>
    </location>
</feature>
<proteinExistence type="predicted"/>
<dbReference type="DIP" id="DIP-27221N"/>